<keyword evidence="1" id="KW-1133">Transmembrane helix</keyword>
<keyword evidence="3" id="KW-1185">Reference proteome</keyword>
<name>A0A1H3XXW4_9BACI</name>
<evidence type="ECO:0000313" key="3">
    <source>
        <dbReference type="Proteomes" id="UP000198584"/>
    </source>
</evidence>
<proteinExistence type="predicted"/>
<feature type="transmembrane region" description="Helical" evidence="1">
    <location>
        <begin position="34"/>
        <end position="53"/>
    </location>
</feature>
<feature type="transmembrane region" description="Helical" evidence="1">
    <location>
        <begin position="59"/>
        <end position="78"/>
    </location>
</feature>
<gene>
    <name evidence="2" type="ORF">SAMN05421743_102296</name>
</gene>
<organism evidence="2 3">
    <name type="scientific">Thalassobacillus cyri</name>
    <dbReference type="NCBI Taxonomy" id="571932"/>
    <lineage>
        <taxon>Bacteria</taxon>
        <taxon>Bacillati</taxon>
        <taxon>Bacillota</taxon>
        <taxon>Bacilli</taxon>
        <taxon>Bacillales</taxon>
        <taxon>Bacillaceae</taxon>
        <taxon>Thalassobacillus</taxon>
    </lineage>
</organism>
<accession>A0A1H3XXW4</accession>
<feature type="transmembrane region" description="Helical" evidence="1">
    <location>
        <begin position="6"/>
        <end position="25"/>
    </location>
</feature>
<dbReference type="OrthoDB" id="2973705at2"/>
<reference evidence="2 3" key="1">
    <citation type="submission" date="2016-10" db="EMBL/GenBank/DDBJ databases">
        <authorList>
            <person name="de Groot N.N."/>
        </authorList>
    </citation>
    <scope>NUCLEOTIDE SEQUENCE [LARGE SCALE GENOMIC DNA]</scope>
    <source>
        <strain evidence="2 3">CCM7597</strain>
    </source>
</reference>
<keyword evidence="1" id="KW-0472">Membrane</keyword>
<dbReference type="EMBL" id="FNQR01000002">
    <property type="protein sequence ID" value="SEA04163.1"/>
    <property type="molecule type" value="Genomic_DNA"/>
</dbReference>
<dbReference type="RefSeq" id="WP_093042516.1">
    <property type="nucleotide sequence ID" value="NZ_FNQR01000002.1"/>
</dbReference>
<dbReference type="AlphaFoldDB" id="A0A1H3XXW4"/>
<evidence type="ECO:0000256" key="1">
    <source>
        <dbReference type="SAM" id="Phobius"/>
    </source>
</evidence>
<keyword evidence="1" id="KW-0812">Transmembrane</keyword>
<protein>
    <submittedName>
        <fullName evidence="2">Uncharacterized protein</fullName>
    </submittedName>
</protein>
<dbReference type="Proteomes" id="UP000198584">
    <property type="component" value="Unassembled WGS sequence"/>
</dbReference>
<evidence type="ECO:0000313" key="2">
    <source>
        <dbReference type="EMBL" id="SEA04163.1"/>
    </source>
</evidence>
<sequence length="94" mass="10193">MTQLFTAFIAAILIIAAFFINRYFAGKGEITNSMVYPSIVVGGSLGLMIGIIGEGSLSAIILTMAILSLIVFIQMFVIHRISKLIGPMKEKQNN</sequence>